<evidence type="ECO:0000313" key="2">
    <source>
        <dbReference type="Proteomes" id="UP001341840"/>
    </source>
</evidence>
<dbReference type="EMBL" id="JASCZI010241898">
    <property type="protein sequence ID" value="MED6208164.1"/>
    <property type="molecule type" value="Genomic_DNA"/>
</dbReference>
<name>A0ABU6YDW9_9FABA</name>
<keyword evidence="2" id="KW-1185">Reference proteome</keyword>
<protein>
    <submittedName>
        <fullName evidence="1">Uncharacterized protein</fullName>
    </submittedName>
</protein>
<sequence length="65" mass="7373">MRADFKDRLLTVADQWERRCAQPIGDLRALQLLNATVKIEKSEAVKAKAKAKDELESVMANFKVL</sequence>
<organism evidence="1 2">
    <name type="scientific">Stylosanthes scabra</name>
    <dbReference type="NCBI Taxonomy" id="79078"/>
    <lineage>
        <taxon>Eukaryota</taxon>
        <taxon>Viridiplantae</taxon>
        <taxon>Streptophyta</taxon>
        <taxon>Embryophyta</taxon>
        <taxon>Tracheophyta</taxon>
        <taxon>Spermatophyta</taxon>
        <taxon>Magnoliopsida</taxon>
        <taxon>eudicotyledons</taxon>
        <taxon>Gunneridae</taxon>
        <taxon>Pentapetalae</taxon>
        <taxon>rosids</taxon>
        <taxon>fabids</taxon>
        <taxon>Fabales</taxon>
        <taxon>Fabaceae</taxon>
        <taxon>Papilionoideae</taxon>
        <taxon>50 kb inversion clade</taxon>
        <taxon>dalbergioids sensu lato</taxon>
        <taxon>Dalbergieae</taxon>
        <taxon>Pterocarpus clade</taxon>
        <taxon>Stylosanthes</taxon>
    </lineage>
</organism>
<gene>
    <name evidence="1" type="ORF">PIB30_042564</name>
</gene>
<evidence type="ECO:0000313" key="1">
    <source>
        <dbReference type="EMBL" id="MED6208164.1"/>
    </source>
</evidence>
<comment type="caution">
    <text evidence="1">The sequence shown here is derived from an EMBL/GenBank/DDBJ whole genome shotgun (WGS) entry which is preliminary data.</text>
</comment>
<reference evidence="1 2" key="1">
    <citation type="journal article" date="2023" name="Plants (Basel)">
        <title>Bridging the Gap: Combining Genomics and Transcriptomics Approaches to Understand Stylosanthes scabra, an Orphan Legume from the Brazilian Caatinga.</title>
        <authorList>
            <person name="Ferreira-Neto J.R.C."/>
            <person name="da Silva M.D."/>
            <person name="Binneck E."/>
            <person name="de Melo N.F."/>
            <person name="da Silva R.H."/>
            <person name="de Melo A.L.T.M."/>
            <person name="Pandolfi V."/>
            <person name="Bustamante F.O."/>
            <person name="Brasileiro-Vidal A.C."/>
            <person name="Benko-Iseppon A.M."/>
        </authorList>
    </citation>
    <scope>NUCLEOTIDE SEQUENCE [LARGE SCALE GENOMIC DNA]</scope>
    <source>
        <tissue evidence="1">Leaves</tissue>
    </source>
</reference>
<proteinExistence type="predicted"/>
<accession>A0ABU6YDW9</accession>
<dbReference type="Proteomes" id="UP001341840">
    <property type="component" value="Unassembled WGS sequence"/>
</dbReference>